<sequence>MQARAHKSATETLAKLCVFSSRLWQESVLTALASDQRVAANRNVEGEEKAADTKCDSVKGTPLRISGHLTGYLRSPVSVVWPGVHTLAVPPVIGRQQHGYSTFAAQEDSGRPESPPPALPRDPLARYDAMVASGALQFDPQQRQVAAQLSELAAQLALHQKEMDTFQEKLDSWLAERQARCEKLIEKEREELEKRRARNRNAPKRENFIAAWFRQRRRDRELGVGRAVARLNREKALDAQMEAKPVPPKAPEGVYLYGAVGCGKTLLMDMLFAATDGVVKSRRRIHFHAAMLEVNSRMHQLERQRETRQFEKRLAAAAAKERGESEEDTWQDEHDDDYKNIVDLVADEYMGVKDEAGLLLLCFDEVQVTDPFTAIVLGGLLERLLARGAVVVATSNKAPRALNQYGMQGELFDKFVRRLEDNCHVLGVGTGVDYRRVLARAAGDLVGRHEANYLWPINPASQARLETQWRQLIAAVPPQSRAEGGTFVPVMFGRSLYVPQSYGDFARFTFPELCSQSVGAADYIALCQRYHTVVITDVPQMSMRIRDQARRFITLVDELYNHRCRLICTAAAPPDELFLGQEEGSLMDPELLDMESLQFETEAEGSRLRRDVMAAAGLTPLGGGAAGKRMLDAQLSGREEQFAFKRAVSRLLEMQTPGYLQSRSSSTNSSGTVKGDMQLSQEALALDLSDFTR</sequence>
<dbReference type="OMA" id="IHYHNFM"/>
<evidence type="ECO:0000256" key="3">
    <source>
        <dbReference type="ARBA" id="ARBA00022840"/>
    </source>
</evidence>
<dbReference type="Gene3D" id="3.40.50.300">
    <property type="entry name" value="P-loop containing nucleotide triphosphate hydrolases"/>
    <property type="match status" value="1"/>
</dbReference>
<keyword evidence="3" id="KW-0067">ATP-binding</keyword>
<proteinExistence type="inferred from homology"/>
<dbReference type="GO" id="GO:0005739">
    <property type="term" value="C:mitochondrion"/>
    <property type="evidence" value="ECO:0000318"/>
    <property type="project" value="GO_Central"/>
</dbReference>
<organism evidence="6 7">
    <name type="scientific">Klebsormidium nitens</name>
    <name type="common">Green alga</name>
    <name type="synonym">Ulothrix nitens</name>
    <dbReference type="NCBI Taxonomy" id="105231"/>
    <lineage>
        <taxon>Eukaryota</taxon>
        <taxon>Viridiplantae</taxon>
        <taxon>Streptophyta</taxon>
        <taxon>Klebsormidiophyceae</taxon>
        <taxon>Klebsormidiales</taxon>
        <taxon>Klebsormidiaceae</taxon>
        <taxon>Klebsormidium</taxon>
    </lineage>
</organism>
<dbReference type="InterPro" id="IPR005654">
    <property type="entry name" value="ATPase_AFG1-like"/>
</dbReference>
<evidence type="ECO:0000256" key="4">
    <source>
        <dbReference type="SAM" id="Coils"/>
    </source>
</evidence>
<dbReference type="GO" id="GO:0005524">
    <property type="term" value="F:ATP binding"/>
    <property type="evidence" value="ECO:0007669"/>
    <property type="project" value="UniProtKB-KW"/>
</dbReference>
<evidence type="ECO:0000313" key="6">
    <source>
        <dbReference type="EMBL" id="GAQ85186.1"/>
    </source>
</evidence>
<comment type="similarity">
    <text evidence="1">Belongs to the AFG1 ATPase family.</text>
</comment>
<keyword evidence="4" id="KW-0175">Coiled coil</keyword>
<reference evidence="6 7" key="1">
    <citation type="journal article" date="2014" name="Nat. Commun.">
        <title>Klebsormidium flaccidum genome reveals primary factors for plant terrestrial adaptation.</title>
        <authorList>
            <person name="Hori K."/>
            <person name="Maruyama F."/>
            <person name="Fujisawa T."/>
            <person name="Togashi T."/>
            <person name="Yamamoto N."/>
            <person name="Seo M."/>
            <person name="Sato S."/>
            <person name="Yamada T."/>
            <person name="Mori H."/>
            <person name="Tajima N."/>
            <person name="Moriyama T."/>
            <person name="Ikeuchi M."/>
            <person name="Watanabe M."/>
            <person name="Wada H."/>
            <person name="Kobayashi K."/>
            <person name="Saito M."/>
            <person name="Masuda T."/>
            <person name="Sasaki-Sekimoto Y."/>
            <person name="Mashiguchi K."/>
            <person name="Awai K."/>
            <person name="Shimojima M."/>
            <person name="Masuda S."/>
            <person name="Iwai M."/>
            <person name="Nobusawa T."/>
            <person name="Narise T."/>
            <person name="Kondo S."/>
            <person name="Saito H."/>
            <person name="Sato R."/>
            <person name="Murakawa M."/>
            <person name="Ihara Y."/>
            <person name="Oshima-Yamada Y."/>
            <person name="Ohtaka K."/>
            <person name="Satoh M."/>
            <person name="Sonobe K."/>
            <person name="Ishii M."/>
            <person name="Ohtani R."/>
            <person name="Kanamori-Sato M."/>
            <person name="Honoki R."/>
            <person name="Miyazaki D."/>
            <person name="Mochizuki H."/>
            <person name="Umetsu J."/>
            <person name="Higashi K."/>
            <person name="Shibata D."/>
            <person name="Kamiya Y."/>
            <person name="Sato N."/>
            <person name="Nakamura Y."/>
            <person name="Tabata S."/>
            <person name="Ida S."/>
            <person name="Kurokawa K."/>
            <person name="Ohta H."/>
        </authorList>
    </citation>
    <scope>NUCLEOTIDE SEQUENCE [LARGE SCALE GENOMIC DNA]</scope>
    <source>
        <strain evidence="6 7">NIES-2285</strain>
    </source>
</reference>
<gene>
    <name evidence="6" type="ORF">KFL_002230070</name>
</gene>
<dbReference type="PANTHER" id="PTHR12169">
    <property type="entry name" value="ATPASE N2B"/>
    <property type="match status" value="1"/>
</dbReference>
<dbReference type="AlphaFoldDB" id="A0A1Y1I921"/>
<accession>A0A1Y1I921</accession>
<name>A0A1Y1I921_KLENI</name>
<keyword evidence="2" id="KW-0547">Nucleotide-binding</keyword>
<dbReference type="GO" id="GO:0005737">
    <property type="term" value="C:cytoplasm"/>
    <property type="evidence" value="ECO:0000318"/>
    <property type="project" value="GO_Central"/>
</dbReference>
<dbReference type="STRING" id="105231.A0A1Y1I921"/>
<evidence type="ECO:0000313" key="7">
    <source>
        <dbReference type="Proteomes" id="UP000054558"/>
    </source>
</evidence>
<dbReference type="NCBIfam" id="NF040713">
    <property type="entry name" value="ZapE"/>
    <property type="match status" value="1"/>
</dbReference>
<evidence type="ECO:0000256" key="1">
    <source>
        <dbReference type="ARBA" id="ARBA00010322"/>
    </source>
</evidence>
<feature type="region of interest" description="Disordered" evidence="5">
    <location>
        <begin position="104"/>
        <end position="123"/>
    </location>
</feature>
<dbReference type="OrthoDB" id="548867at2759"/>
<dbReference type="PANTHER" id="PTHR12169:SF6">
    <property type="entry name" value="AFG1-LIKE ATPASE"/>
    <property type="match status" value="1"/>
</dbReference>
<dbReference type="GO" id="GO:0016887">
    <property type="term" value="F:ATP hydrolysis activity"/>
    <property type="evidence" value="ECO:0000318"/>
    <property type="project" value="GO_Central"/>
</dbReference>
<dbReference type="InterPro" id="IPR027417">
    <property type="entry name" value="P-loop_NTPase"/>
</dbReference>
<dbReference type="Proteomes" id="UP000054558">
    <property type="component" value="Unassembled WGS sequence"/>
</dbReference>
<keyword evidence="7" id="KW-1185">Reference proteome</keyword>
<feature type="coiled-coil region" evidence="4">
    <location>
        <begin position="149"/>
        <end position="202"/>
    </location>
</feature>
<protein>
    <submittedName>
        <fullName evidence="6">ATPase</fullName>
    </submittedName>
</protein>
<dbReference type="Pfam" id="PF03969">
    <property type="entry name" value="AFG1_ATPase"/>
    <property type="match status" value="1"/>
</dbReference>
<evidence type="ECO:0000256" key="2">
    <source>
        <dbReference type="ARBA" id="ARBA00022741"/>
    </source>
</evidence>
<dbReference type="SUPFAM" id="SSF52540">
    <property type="entry name" value="P-loop containing nucleoside triphosphate hydrolases"/>
    <property type="match status" value="1"/>
</dbReference>
<dbReference type="EMBL" id="DF237172">
    <property type="protein sequence ID" value="GAQ85186.1"/>
    <property type="molecule type" value="Genomic_DNA"/>
</dbReference>
<evidence type="ECO:0000256" key="5">
    <source>
        <dbReference type="SAM" id="MobiDB-lite"/>
    </source>
</evidence>